<dbReference type="Proteomes" id="UP001175227">
    <property type="component" value="Unassembled WGS sequence"/>
</dbReference>
<name>A0AA39NU69_9AGAR</name>
<dbReference type="EMBL" id="JAUEPR010000045">
    <property type="protein sequence ID" value="KAK0471903.1"/>
    <property type="molecule type" value="Genomic_DNA"/>
</dbReference>
<proteinExistence type="predicted"/>
<evidence type="ECO:0000313" key="2">
    <source>
        <dbReference type="Proteomes" id="UP001175227"/>
    </source>
</evidence>
<comment type="caution">
    <text evidence="1">The sequence shown here is derived from an EMBL/GenBank/DDBJ whole genome shotgun (WGS) entry which is preliminary data.</text>
</comment>
<evidence type="ECO:0000313" key="1">
    <source>
        <dbReference type="EMBL" id="KAK0471903.1"/>
    </source>
</evidence>
<protein>
    <submittedName>
        <fullName evidence="1">Uncharacterized protein</fullName>
    </submittedName>
</protein>
<accession>A0AA39NU69</accession>
<sequence length="183" mass="21090">MDRLSIFQDLASSHFQSLQPGGLWDSDNLYYLQHHQEEQYFCNKEAYSKAPSAKQTSTNTSQYWKAASDARYNWFLTAEEPTPFLRLWNHFQSTKFQDPDQEHRWVNVFPKIGDLQAYLLASDYAIAGLATTPTHVEMAVVLWTVNAGGIKGLHPLNLPCLSDEEITSFQYVHKYLTWAIPLQ</sequence>
<organism evidence="1 2">
    <name type="scientific">Armillaria novae-zelandiae</name>
    <dbReference type="NCBI Taxonomy" id="153914"/>
    <lineage>
        <taxon>Eukaryota</taxon>
        <taxon>Fungi</taxon>
        <taxon>Dikarya</taxon>
        <taxon>Basidiomycota</taxon>
        <taxon>Agaricomycotina</taxon>
        <taxon>Agaricomycetes</taxon>
        <taxon>Agaricomycetidae</taxon>
        <taxon>Agaricales</taxon>
        <taxon>Marasmiineae</taxon>
        <taxon>Physalacriaceae</taxon>
        <taxon>Armillaria</taxon>
    </lineage>
</organism>
<reference evidence="1" key="1">
    <citation type="submission" date="2023-06" db="EMBL/GenBank/DDBJ databases">
        <authorList>
            <consortium name="Lawrence Berkeley National Laboratory"/>
            <person name="Ahrendt S."/>
            <person name="Sahu N."/>
            <person name="Indic B."/>
            <person name="Wong-Bajracharya J."/>
            <person name="Merenyi Z."/>
            <person name="Ke H.-M."/>
            <person name="Monk M."/>
            <person name="Kocsube S."/>
            <person name="Drula E."/>
            <person name="Lipzen A."/>
            <person name="Balint B."/>
            <person name="Henrissat B."/>
            <person name="Andreopoulos B."/>
            <person name="Martin F.M."/>
            <person name="Harder C.B."/>
            <person name="Rigling D."/>
            <person name="Ford K.L."/>
            <person name="Foster G.D."/>
            <person name="Pangilinan J."/>
            <person name="Papanicolaou A."/>
            <person name="Barry K."/>
            <person name="LaButti K."/>
            <person name="Viragh M."/>
            <person name="Koriabine M."/>
            <person name="Yan M."/>
            <person name="Riley R."/>
            <person name="Champramary S."/>
            <person name="Plett K.L."/>
            <person name="Tsai I.J."/>
            <person name="Slot J."/>
            <person name="Sipos G."/>
            <person name="Plett J."/>
            <person name="Nagy L.G."/>
            <person name="Grigoriev I.V."/>
        </authorList>
    </citation>
    <scope>NUCLEOTIDE SEQUENCE</scope>
    <source>
        <strain evidence="1">ICMP 16352</strain>
    </source>
</reference>
<dbReference type="AlphaFoldDB" id="A0AA39NU69"/>
<keyword evidence="2" id="KW-1185">Reference proteome</keyword>
<gene>
    <name evidence="1" type="ORF">IW261DRAFT_1424712</name>
</gene>